<dbReference type="EMBL" id="JAQGDS010000004">
    <property type="protein sequence ID" value="KAJ6261555.1"/>
    <property type="molecule type" value="Genomic_DNA"/>
</dbReference>
<proteinExistence type="predicted"/>
<keyword evidence="3" id="KW-1185">Reference proteome</keyword>
<reference evidence="2" key="1">
    <citation type="submission" date="2023-01" db="EMBL/GenBank/DDBJ databases">
        <title>The chitinases involved in constricting ring structure development in the nematode-trapping fungus Drechslerella dactyloides.</title>
        <authorList>
            <person name="Wang R."/>
            <person name="Zhang L."/>
            <person name="Tang P."/>
            <person name="Li S."/>
            <person name="Liang L."/>
        </authorList>
    </citation>
    <scope>NUCLEOTIDE SEQUENCE</scope>
    <source>
        <strain evidence="2">YMF1.00031</strain>
    </source>
</reference>
<organism evidence="2 3">
    <name type="scientific">Drechslerella dactyloides</name>
    <name type="common">Nematode-trapping fungus</name>
    <name type="synonym">Arthrobotrys dactyloides</name>
    <dbReference type="NCBI Taxonomy" id="74499"/>
    <lineage>
        <taxon>Eukaryota</taxon>
        <taxon>Fungi</taxon>
        <taxon>Dikarya</taxon>
        <taxon>Ascomycota</taxon>
        <taxon>Pezizomycotina</taxon>
        <taxon>Orbiliomycetes</taxon>
        <taxon>Orbiliales</taxon>
        <taxon>Orbiliaceae</taxon>
        <taxon>Drechslerella</taxon>
    </lineage>
</organism>
<evidence type="ECO:0000256" key="1">
    <source>
        <dbReference type="SAM" id="MobiDB-lite"/>
    </source>
</evidence>
<gene>
    <name evidence="2" type="ORF">Dda_4225</name>
</gene>
<dbReference type="Proteomes" id="UP001221413">
    <property type="component" value="Unassembled WGS sequence"/>
</dbReference>
<feature type="region of interest" description="Disordered" evidence="1">
    <location>
        <begin position="36"/>
        <end position="144"/>
    </location>
</feature>
<evidence type="ECO:0000313" key="2">
    <source>
        <dbReference type="EMBL" id="KAJ6261555.1"/>
    </source>
</evidence>
<feature type="compositionally biased region" description="Basic residues" evidence="1">
    <location>
        <begin position="129"/>
        <end position="144"/>
    </location>
</feature>
<feature type="compositionally biased region" description="Basic and acidic residues" evidence="1">
    <location>
        <begin position="45"/>
        <end position="60"/>
    </location>
</feature>
<sequence length="144" mass="15431">MSETLEKRGGYERLARKELLEADDAGCSFLLGIPRRRKKTSPVTGRRDPATTDNRAEKTRITGKPPNCGSKMPMGTAVKAADDGGKRKRVPYAEPARGKMKSAGGSRVSKAKPKAGMKGTTGRASAAGHNRKTGGQRRGRRDGH</sequence>
<evidence type="ECO:0000313" key="3">
    <source>
        <dbReference type="Proteomes" id="UP001221413"/>
    </source>
</evidence>
<dbReference type="AlphaFoldDB" id="A0AAD6J1P0"/>
<name>A0AAD6J1P0_DREDA</name>
<protein>
    <submittedName>
        <fullName evidence="2">Uncharacterized protein</fullName>
    </submittedName>
</protein>
<comment type="caution">
    <text evidence="2">The sequence shown here is derived from an EMBL/GenBank/DDBJ whole genome shotgun (WGS) entry which is preliminary data.</text>
</comment>
<accession>A0AAD6J1P0</accession>